<protein>
    <submittedName>
        <fullName evidence="2">Uncharacterized protein</fullName>
    </submittedName>
</protein>
<feature type="region of interest" description="Disordered" evidence="1">
    <location>
        <begin position="1"/>
        <end position="53"/>
    </location>
</feature>
<name>A0A9P6JD82_MORAP</name>
<organism evidence="2 3">
    <name type="scientific">Mortierella alpina</name>
    <name type="common">Oleaginous fungus</name>
    <name type="synonym">Mortierella renispora</name>
    <dbReference type="NCBI Taxonomy" id="64518"/>
    <lineage>
        <taxon>Eukaryota</taxon>
        <taxon>Fungi</taxon>
        <taxon>Fungi incertae sedis</taxon>
        <taxon>Mucoromycota</taxon>
        <taxon>Mortierellomycotina</taxon>
        <taxon>Mortierellomycetes</taxon>
        <taxon>Mortierellales</taxon>
        <taxon>Mortierellaceae</taxon>
        <taxon>Mortierella</taxon>
    </lineage>
</organism>
<dbReference type="Proteomes" id="UP000738359">
    <property type="component" value="Unassembled WGS sequence"/>
</dbReference>
<dbReference type="OrthoDB" id="2439077at2759"/>
<feature type="compositionally biased region" description="Acidic residues" evidence="1">
    <location>
        <begin position="204"/>
        <end position="217"/>
    </location>
</feature>
<keyword evidence="3" id="KW-1185">Reference proteome</keyword>
<comment type="caution">
    <text evidence="2">The sequence shown here is derived from an EMBL/GenBank/DDBJ whole genome shotgun (WGS) entry which is preliminary data.</text>
</comment>
<dbReference type="EMBL" id="JAAAHY010000063">
    <property type="protein sequence ID" value="KAF9967693.1"/>
    <property type="molecule type" value="Genomic_DNA"/>
</dbReference>
<proteinExistence type="predicted"/>
<feature type="region of interest" description="Disordered" evidence="1">
    <location>
        <begin position="189"/>
        <end position="273"/>
    </location>
</feature>
<feature type="compositionally biased region" description="Basic residues" evidence="1">
    <location>
        <begin position="142"/>
        <end position="152"/>
    </location>
</feature>
<evidence type="ECO:0000256" key="1">
    <source>
        <dbReference type="SAM" id="MobiDB-lite"/>
    </source>
</evidence>
<feature type="compositionally biased region" description="Basic and acidic residues" evidence="1">
    <location>
        <begin position="11"/>
        <end position="22"/>
    </location>
</feature>
<feature type="compositionally biased region" description="Low complexity" evidence="1">
    <location>
        <begin position="76"/>
        <end position="89"/>
    </location>
</feature>
<sequence length="288" mass="32513">MQFQQQRQQRHHQDQYEQLPERRQRHSQQVAYHGTQGLSHQQTRPNVSHGLTPSEMLSQRFDDRARIMRQDSFTSIASSGASHHGAVSSRTVKSALSKTPIARARAKEMLGPRKVIFGDMITIVSIERPATPPPPPSPADKKKAKKKAKKSSSKTGPHPDPDYDSDYYNAPYTQEPAEVVVILAPWIGNPNYDEEKQNSKFYYQDEDDEEEGYDDEGYGYNASYENDIRRGPDEDDDDYDEDEDEDEDDLADGGRAWGNGIAGGGGAQPKKKGGIFKFKRAVNRLLRN</sequence>
<evidence type="ECO:0000313" key="2">
    <source>
        <dbReference type="EMBL" id="KAF9967693.1"/>
    </source>
</evidence>
<feature type="compositionally biased region" description="Acidic residues" evidence="1">
    <location>
        <begin position="233"/>
        <end position="251"/>
    </location>
</feature>
<feature type="compositionally biased region" description="Polar residues" evidence="1">
    <location>
        <begin position="36"/>
        <end position="53"/>
    </location>
</feature>
<gene>
    <name evidence="2" type="ORF">BGZ70_008594</name>
</gene>
<feature type="region of interest" description="Disordered" evidence="1">
    <location>
        <begin position="76"/>
        <end position="95"/>
    </location>
</feature>
<dbReference type="AlphaFoldDB" id="A0A9P6JD82"/>
<accession>A0A9P6JD82</accession>
<evidence type="ECO:0000313" key="3">
    <source>
        <dbReference type="Proteomes" id="UP000738359"/>
    </source>
</evidence>
<reference evidence="2" key="1">
    <citation type="journal article" date="2020" name="Fungal Divers.">
        <title>Resolving the Mortierellaceae phylogeny through synthesis of multi-gene phylogenetics and phylogenomics.</title>
        <authorList>
            <person name="Vandepol N."/>
            <person name="Liber J."/>
            <person name="Desiro A."/>
            <person name="Na H."/>
            <person name="Kennedy M."/>
            <person name="Barry K."/>
            <person name="Grigoriev I.V."/>
            <person name="Miller A.N."/>
            <person name="O'Donnell K."/>
            <person name="Stajich J.E."/>
            <person name="Bonito G."/>
        </authorList>
    </citation>
    <scope>NUCLEOTIDE SEQUENCE</scope>
    <source>
        <strain evidence="2">CK1249</strain>
    </source>
</reference>
<feature type="region of interest" description="Disordered" evidence="1">
    <location>
        <begin position="127"/>
        <end position="170"/>
    </location>
</feature>
<feature type="compositionally biased region" description="Gly residues" evidence="1">
    <location>
        <begin position="255"/>
        <end position="267"/>
    </location>
</feature>